<evidence type="ECO:0000256" key="3">
    <source>
        <dbReference type="ARBA" id="ARBA00022753"/>
    </source>
</evidence>
<sequence length="1115" mass="126264">MSVWKRLQRVGKSASKFQFTASLTDLEVEVTKKWQPNKIGVVWTRRNRRKSSQVLTWQPSMKNPYCGHVSWTVPENLEIMVTLFRDSRQAEYEDKEWTFVIEDQSKGRKKILASKSINMKDYATQIPSQTNIKIRFKPASKKVVSATLCLTLSCVFLREGKATDEDMQSVASLMSIGKADIGNLDDLDEDDEGKEDLSFKIKDLTSQIDQLESNHGNPFNDDSMEYDDYLNPFDDSPTVFEKCKPRKTKPAPPPPNPFGEPDDEDEEESKEGTSSLNTSSVYSSVSTSLNPSPQKITPANPFGDSGEEEWPEDSHMSKSCDGLKSLDEKTPERSKYSTLPASLASKKDKENKKQLTLKMTKSLSPAERPIYEGTPPSTPEDEKPQIRAITPPAIEVSINTSKNSRSSTMDVTADITPHSLKGMESSLKPVSDPTIDLLDWCKQITRDYKGVKVTNLTTSWRNGLAFCAITHHFRPDLIDYSALSPHDIKANNKLAFDAASKLGIPKLIEPADMVLLAVPDKLIVMTYLHQLRAYFTGQTLEVQQLGASTSESTYTLGDHDHRSDERISEEMYGSTADDKSLKSPTSPKSLKIKTPIATSRQSHTDNERLGLSPNDTFTDSDSCETSPEPRYKKRVDKHVHTSGNVKTVIERKKKKAPSPPKSDPESPDKSVLMTRNQLMNPFDSDDDEIKNDIKESTASPEPVKPQIKPRKPRSSENTTSPTDEVKRRLPTTPSSPRSSPDQTESQAKPRQMELKERARLLLEQARRDTLVRCQSADNEKQPIETKVQDAADINEERQKHLRERARQLIAEARAGIGQPETEVIMSNRPVSFEKVPTKSYRIITRKTFYREKTESEETDVTPPVSSDVVLKKLKLVKPNISINLDDVNTESTKTSDNLPRRSRSLDDNLRDPVDKLVSPDSGSCNDGSLGSDGEQDDSDGSDIGLQVTSDEDLRDTNQYVRSEMEALETEQYQIDEQASKLEKQLRRVMNKGKNKALEEHLMQEWFMLVNKRNALIRRQMQLNILEKEDDLERRCDLLKRELQAMMAIDDWQKTEAQKKRERLLLEELVNVVDKRDELVQHLDTQERAIEEDELLDKKISEGRIPLDEEKSCSIQ</sequence>
<name>A0AAN8JSZ0_PATCE</name>
<dbReference type="InterPro" id="IPR050540">
    <property type="entry name" value="F-actin_Monoox_Mical"/>
</dbReference>
<comment type="caution">
    <text evidence="9">The sequence shown here is derived from an EMBL/GenBank/DDBJ whole genome shotgun (WGS) entry which is preliminary data.</text>
</comment>
<feature type="compositionally biased region" description="Acidic residues" evidence="5">
    <location>
        <begin position="260"/>
        <end position="269"/>
    </location>
</feature>
<feature type="compositionally biased region" description="Low complexity" evidence="5">
    <location>
        <begin position="730"/>
        <end position="740"/>
    </location>
</feature>
<feature type="compositionally biased region" description="Polar residues" evidence="5">
    <location>
        <begin position="613"/>
        <end position="625"/>
    </location>
</feature>
<dbReference type="InterPro" id="IPR036872">
    <property type="entry name" value="CH_dom_sf"/>
</dbReference>
<feature type="region of interest" description="Disordered" evidence="5">
    <location>
        <begin position="772"/>
        <end position="792"/>
    </location>
</feature>
<dbReference type="Pfam" id="PF00307">
    <property type="entry name" value="CH"/>
    <property type="match status" value="1"/>
</dbReference>
<dbReference type="Gene3D" id="1.10.418.10">
    <property type="entry name" value="Calponin-like domain"/>
    <property type="match status" value="1"/>
</dbReference>
<reference evidence="9 10" key="1">
    <citation type="submission" date="2024-01" db="EMBL/GenBank/DDBJ databases">
        <title>The genome of the rayed Mediterranean limpet Patella caerulea (Linnaeus, 1758).</title>
        <authorList>
            <person name="Anh-Thu Weber A."/>
            <person name="Halstead-Nussloch G."/>
        </authorList>
    </citation>
    <scope>NUCLEOTIDE SEQUENCE [LARGE SCALE GENOMIC DNA]</scope>
    <source>
        <strain evidence="9">AATW-2023a</strain>
        <tissue evidence="9">Whole specimen</tissue>
    </source>
</reference>
<keyword evidence="10" id="KW-1185">Reference proteome</keyword>
<dbReference type="Proteomes" id="UP001347796">
    <property type="component" value="Unassembled WGS sequence"/>
</dbReference>
<evidence type="ECO:0008006" key="11">
    <source>
        <dbReference type="Google" id="ProtNLM"/>
    </source>
</evidence>
<dbReference type="FunFam" id="1.10.418.10:FF:000023">
    <property type="entry name" value="EH domain-binding protein 1 isoform X1"/>
    <property type="match status" value="1"/>
</dbReference>
<feature type="compositionally biased region" description="Basic and acidic residues" evidence="5">
    <location>
        <begin position="777"/>
        <end position="792"/>
    </location>
</feature>
<dbReference type="PROSITE" id="PS51840">
    <property type="entry name" value="C2_NT"/>
    <property type="match status" value="1"/>
</dbReference>
<evidence type="ECO:0000256" key="2">
    <source>
        <dbReference type="ARBA" id="ARBA00022553"/>
    </source>
</evidence>
<dbReference type="PANTHER" id="PTHR23167">
    <property type="entry name" value="CALPONIN HOMOLOGY DOMAIN-CONTAINING PROTEIN DDB_G0272472-RELATED"/>
    <property type="match status" value="1"/>
</dbReference>
<proteinExistence type="predicted"/>
<keyword evidence="2" id="KW-0597">Phosphoprotein</keyword>
<dbReference type="InterPro" id="IPR001715">
    <property type="entry name" value="CH_dom"/>
</dbReference>
<dbReference type="SMART" id="SM01203">
    <property type="entry name" value="DUF3585"/>
    <property type="match status" value="1"/>
</dbReference>
<feature type="domain" description="C2 NT-type" evidence="7">
    <location>
        <begin position="7"/>
        <end position="156"/>
    </location>
</feature>
<evidence type="ECO:0000313" key="10">
    <source>
        <dbReference type="Proteomes" id="UP001347796"/>
    </source>
</evidence>
<feature type="region of interest" description="Disordered" evidence="5">
    <location>
        <begin position="569"/>
        <end position="759"/>
    </location>
</feature>
<keyword evidence="4" id="KW-0175">Coiled coil</keyword>
<evidence type="ECO:0000313" key="9">
    <source>
        <dbReference type="EMBL" id="KAK6180980.1"/>
    </source>
</evidence>
<protein>
    <recommendedName>
        <fullName evidence="11">EH domain-binding protein 1</fullName>
    </recommendedName>
</protein>
<feature type="compositionally biased region" description="Low complexity" evidence="5">
    <location>
        <begin position="274"/>
        <end position="293"/>
    </location>
</feature>
<evidence type="ECO:0000259" key="7">
    <source>
        <dbReference type="PROSITE" id="PS51840"/>
    </source>
</evidence>
<gene>
    <name evidence="9" type="ORF">SNE40_008935</name>
</gene>
<feature type="compositionally biased region" description="Basic and acidic residues" evidence="5">
    <location>
        <begin position="750"/>
        <end position="759"/>
    </location>
</feature>
<dbReference type="PANTHER" id="PTHR23167:SF46">
    <property type="entry name" value="EPS15 HOMOLOGY DOMAIN CONTAINING PROTEIN-BINDING PROTEIN 1, ISOFORM F"/>
    <property type="match status" value="1"/>
</dbReference>
<dbReference type="EMBL" id="JAZGQO010000007">
    <property type="protein sequence ID" value="KAK6180980.1"/>
    <property type="molecule type" value="Genomic_DNA"/>
</dbReference>
<evidence type="ECO:0000256" key="4">
    <source>
        <dbReference type="ARBA" id="ARBA00023054"/>
    </source>
</evidence>
<dbReference type="InterPro" id="IPR019448">
    <property type="entry name" value="NT-C2"/>
</dbReference>
<dbReference type="PROSITE" id="PS50021">
    <property type="entry name" value="CH"/>
    <property type="match status" value="1"/>
</dbReference>
<dbReference type="InterPro" id="IPR022735">
    <property type="entry name" value="bMERB_dom"/>
</dbReference>
<feature type="compositionally biased region" description="Basic and acidic residues" evidence="5">
    <location>
        <begin position="903"/>
        <end position="914"/>
    </location>
</feature>
<dbReference type="Pfam" id="PF12130">
    <property type="entry name" value="bMERB_dom"/>
    <property type="match status" value="1"/>
</dbReference>
<organism evidence="9 10">
    <name type="scientific">Patella caerulea</name>
    <name type="common">Rayed Mediterranean limpet</name>
    <dbReference type="NCBI Taxonomy" id="87958"/>
    <lineage>
        <taxon>Eukaryota</taxon>
        <taxon>Metazoa</taxon>
        <taxon>Spiralia</taxon>
        <taxon>Lophotrochozoa</taxon>
        <taxon>Mollusca</taxon>
        <taxon>Gastropoda</taxon>
        <taxon>Patellogastropoda</taxon>
        <taxon>Patelloidea</taxon>
        <taxon>Patellidae</taxon>
        <taxon>Patella</taxon>
    </lineage>
</organism>
<dbReference type="SMART" id="SM00033">
    <property type="entry name" value="CH"/>
    <property type="match status" value="1"/>
</dbReference>
<feature type="compositionally biased region" description="Basic and acidic residues" evidence="5">
    <location>
        <begin position="324"/>
        <end position="335"/>
    </location>
</feature>
<accession>A0AAN8JSZ0</accession>
<feature type="region of interest" description="Disordered" evidence="5">
    <location>
        <begin position="888"/>
        <end position="956"/>
    </location>
</feature>
<evidence type="ECO:0000256" key="1">
    <source>
        <dbReference type="ARBA" id="ARBA00004177"/>
    </source>
</evidence>
<evidence type="ECO:0000256" key="5">
    <source>
        <dbReference type="SAM" id="MobiDB-lite"/>
    </source>
</evidence>
<evidence type="ECO:0000259" key="6">
    <source>
        <dbReference type="PROSITE" id="PS50021"/>
    </source>
</evidence>
<dbReference type="GO" id="GO:0005768">
    <property type="term" value="C:endosome"/>
    <property type="evidence" value="ECO:0007669"/>
    <property type="project" value="UniProtKB-SubCell"/>
</dbReference>
<feature type="compositionally biased region" description="Low complexity" evidence="5">
    <location>
        <begin position="582"/>
        <end position="595"/>
    </location>
</feature>
<dbReference type="SUPFAM" id="SSF47576">
    <property type="entry name" value="Calponin-homology domain, CH-domain"/>
    <property type="match status" value="1"/>
</dbReference>
<feature type="domain" description="Calponin-homology (CH)" evidence="6">
    <location>
        <begin position="431"/>
        <end position="536"/>
    </location>
</feature>
<keyword evidence="3" id="KW-0967">Endosome</keyword>
<evidence type="ECO:0000259" key="8">
    <source>
        <dbReference type="PROSITE" id="PS51848"/>
    </source>
</evidence>
<dbReference type="Pfam" id="PF10358">
    <property type="entry name" value="NT-C2"/>
    <property type="match status" value="1"/>
</dbReference>
<feature type="domain" description="BMERB" evidence="8">
    <location>
        <begin position="946"/>
        <end position="1098"/>
    </location>
</feature>
<dbReference type="PROSITE" id="PS51848">
    <property type="entry name" value="BMERB"/>
    <property type="match status" value="1"/>
</dbReference>
<comment type="subcellular location">
    <subcellularLocation>
        <location evidence="1">Endosome</location>
    </subcellularLocation>
</comment>
<dbReference type="AlphaFoldDB" id="A0AAN8JSZ0"/>
<feature type="region of interest" description="Disordered" evidence="5">
    <location>
        <begin position="210"/>
        <end position="384"/>
    </location>
</feature>